<dbReference type="InterPro" id="IPR006446">
    <property type="entry name" value="RhaTrfase"/>
</dbReference>
<dbReference type="Gene3D" id="3.90.550.10">
    <property type="entry name" value="Spore Coat Polysaccharide Biosynthesis Protein SpsA, Chain A"/>
    <property type="match status" value="1"/>
</dbReference>
<dbReference type="SUPFAM" id="SSF53448">
    <property type="entry name" value="Nucleotide-diphospho-sugar transferases"/>
    <property type="match status" value="1"/>
</dbReference>
<proteinExistence type="inferred from homology"/>
<dbReference type="InterPro" id="IPR029044">
    <property type="entry name" value="Nucleotide-diphossugar_trans"/>
</dbReference>
<feature type="transmembrane region" description="Helical" evidence="4">
    <location>
        <begin position="262"/>
        <end position="280"/>
    </location>
</feature>
<evidence type="ECO:0000256" key="1">
    <source>
        <dbReference type="ARBA" id="ARBA00006739"/>
    </source>
</evidence>
<organism evidence="6 7">
    <name type="scientific">Acinetobacter corruptisaponis</name>
    <dbReference type="NCBI Taxonomy" id="3045147"/>
    <lineage>
        <taxon>Bacteria</taxon>
        <taxon>Pseudomonadati</taxon>
        <taxon>Pseudomonadota</taxon>
        <taxon>Gammaproteobacteria</taxon>
        <taxon>Moraxellales</taxon>
        <taxon>Moraxellaceae</taxon>
        <taxon>Acinetobacter</taxon>
    </lineage>
</organism>
<sequence>MARNNKIAAITVTYHPDLQLLNQQIAELRDYMWIIFDNNSNYDELAKIEDMIESRPFTYLIKNSENVGLAAAINMAIDFISHQNVDIDFILLLDQDSIPLGNSIELLKKAFCKLEKEGMPVGCVGPQLVDIQTGLQYGFHIINRGMWKRYFPENLNLTPLECSSINGSGTFMRLDLFKKIGGLKGDFFIDHIDTEWSFRVINCGYKLFGVPEAVFEHRMGERSLSFWLLGWKFLPYRSPLRHYYLFRNNISMLWYGYVPVTWKFWSIIKLIFTILVYIVFDRNRKQQLMSMFKGIKDGM</sequence>
<dbReference type="InterPro" id="IPR001173">
    <property type="entry name" value="Glyco_trans_2-like"/>
</dbReference>
<dbReference type="PANTHER" id="PTHR43179:SF12">
    <property type="entry name" value="GALACTOFURANOSYLTRANSFERASE GLFT2"/>
    <property type="match status" value="1"/>
</dbReference>
<dbReference type="Proteomes" id="UP001229836">
    <property type="component" value="Chromosome"/>
</dbReference>
<reference evidence="6 7" key="1">
    <citation type="submission" date="2023-05" db="EMBL/GenBank/DDBJ databases">
        <title>The complete genome of Acinetobacter sp. nov KCTC 92772.</title>
        <authorList>
            <person name="Zhou G."/>
        </authorList>
    </citation>
    <scope>NUCLEOTIDE SEQUENCE [LARGE SCALE GENOMIC DNA]</scope>
    <source>
        <strain evidence="6 7">KCTC 92772</strain>
    </source>
</reference>
<evidence type="ECO:0000313" key="6">
    <source>
        <dbReference type="EMBL" id="WHP04861.1"/>
    </source>
</evidence>
<keyword evidence="4" id="KW-1133">Transmembrane helix</keyword>
<accession>A0ABY8S0N9</accession>
<keyword evidence="7" id="KW-1185">Reference proteome</keyword>
<evidence type="ECO:0000259" key="5">
    <source>
        <dbReference type="Pfam" id="PF00535"/>
    </source>
</evidence>
<dbReference type="CDD" id="cd02526">
    <property type="entry name" value="GT2_RfbF_like"/>
    <property type="match status" value="1"/>
</dbReference>
<evidence type="ECO:0000313" key="7">
    <source>
        <dbReference type="Proteomes" id="UP001229836"/>
    </source>
</evidence>
<evidence type="ECO:0000256" key="2">
    <source>
        <dbReference type="ARBA" id="ARBA00022676"/>
    </source>
</evidence>
<name>A0ABY8S0N9_9GAMM</name>
<comment type="similarity">
    <text evidence="1">Belongs to the glycosyltransferase 2 family.</text>
</comment>
<dbReference type="EMBL" id="CP125669">
    <property type="protein sequence ID" value="WHP04861.1"/>
    <property type="molecule type" value="Genomic_DNA"/>
</dbReference>
<keyword evidence="3" id="KW-0808">Transferase</keyword>
<feature type="domain" description="Glycosyltransferase 2-like" evidence="5">
    <location>
        <begin position="20"/>
        <end position="181"/>
    </location>
</feature>
<gene>
    <name evidence="6" type="ORF">QLH32_12490</name>
</gene>
<dbReference type="PANTHER" id="PTHR43179">
    <property type="entry name" value="RHAMNOSYLTRANSFERASE WBBL"/>
    <property type="match status" value="1"/>
</dbReference>
<keyword evidence="4" id="KW-0812">Transmembrane</keyword>
<dbReference type="NCBIfam" id="TIGR01556">
    <property type="entry name" value="rhamnosyltran"/>
    <property type="match status" value="1"/>
</dbReference>
<dbReference type="RefSeq" id="WP_283266481.1">
    <property type="nucleotide sequence ID" value="NZ_CP125669.1"/>
</dbReference>
<protein>
    <submittedName>
        <fullName evidence="6">Rhamnosyltransferase</fullName>
    </submittedName>
</protein>
<evidence type="ECO:0000256" key="4">
    <source>
        <dbReference type="SAM" id="Phobius"/>
    </source>
</evidence>
<keyword evidence="4" id="KW-0472">Membrane</keyword>
<evidence type="ECO:0000256" key="3">
    <source>
        <dbReference type="ARBA" id="ARBA00022679"/>
    </source>
</evidence>
<dbReference type="Pfam" id="PF00535">
    <property type="entry name" value="Glycos_transf_2"/>
    <property type="match status" value="1"/>
</dbReference>
<keyword evidence="2" id="KW-0328">Glycosyltransferase</keyword>